<evidence type="ECO:0000313" key="2">
    <source>
        <dbReference type="EMBL" id="KAH3704207.1"/>
    </source>
</evidence>
<organism evidence="2 3">
    <name type="scientific">Dreissena polymorpha</name>
    <name type="common">Zebra mussel</name>
    <name type="synonym">Mytilus polymorpha</name>
    <dbReference type="NCBI Taxonomy" id="45954"/>
    <lineage>
        <taxon>Eukaryota</taxon>
        <taxon>Metazoa</taxon>
        <taxon>Spiralia</taxon>
        <taxon>Lophotrochozoa</taxon>
        <taxon>Mollusca</taxon>
        <taxon>Bivalvia</taxon>
        <taxon>Autobranchia</taxon>
        <taxon>Heteroconchia</taxon>
        <taxon>Euheterodonta</taxon>
        <taxon>Imparidentia</taxon>
        <taxon>Neoheterodontei</taxon>
        <taxon>Myida</taxon>
        <taxon>Dreissenoidea</taxon>
        <taxon>Dreissenidae</taxon>
        <taxon>Dreissena</taxon>
    </lineage>
</organism>
<reference evidence="2" key="2">
    <citation type="submission" date="2020-11" db="EMBL/GenBank/DDBJ databases">
        <authorList>
            <person name="McCartney M.A."/>
            <person name="Auch B."/>
            <person name="Kono T."/>
            <person name="Mallez S."/>
            <person name="Becker A."/>
            <person name="Gohl D.M."/>
            <person name="Silverstein K.A.T."/>
            <person name="Koren S."/>
            <person name="Bechman K.B."/>
            <person name="Herman A."/>
            <person name="Abrahante J.E."/>
            <person name="Garbe J."/>
        </authorList>
    </citation>
    <scope>NUCLEOTIDE SEQUENCE</scope>
    <source>
        <strain evidence="2">Duluth1</strain>
        <tissue evidence="2">Whole animal</tissue>
    </source>
</reference>
<protein>
    <submittedName>
        <fullName evidence="2">Uncharacterized protein</fullName>
    </submittedName>
</protein>
<feature type="compositionally biased region" description="Polar residues" evidence="1">
    <location>
        <begin position="1"/>
        <end position="13"/>
    </location>
</feature>
<name>A0A9D4BSU7_DREPO</name>
<reference evidence="2" key="1">
    <citation type="journal article" date="2019" name="bioRxiv">
        <title>The Genome of the Zebra Mussel, Dreissena polymorpha: A Resource for Invasive Species Research.</title>
        <authorList>
            <person name="McCartney M.A."/>
            <person name="Auch B."/>
            <person name="Kono T."/>
            <person name="Mallez S."/>
            <person name="Zhang Y."/>
            <person name="Obille A."/>
            <person name="Becker A."/>
            <person name="Abrahante J.E."/>
            <person name="Garbe J."/>
            <person name="Badalamenti J.P."/>
            <person name="Herman A."/>
            <person name="Mangelson H."/>
            <person name="Liachko I."/>
            <person name="Sullivan S."/>
            <person name="Sone E.D."/>
            <person name="Koren S."/>
            <person name="Silverstein K.A.T."/>
            <person name="Beckman K.B."/>
            <person name="Gohl D.M."/>
        </authorList>
    </citation>
    <scope>NUCLEOTIDE SEQUENCE</scope>
    <source>
        <strain evidence="2">Duluth1</strain>
        <tissue evidence="2">Whole animal</tissue>
    </source>
</reference>
<keyword evidence="3" id="KW-1185">Reference proteome</keyword>
<evidence type="ECO:0000313" key="3">
    <source>
        <dbReference type="Proteomes" id="UP000828390"/>
    </source>
</evidence>
<accession>A0A9D4BSU7</accession>
<dbReference type="Proteomes" id="UP000828390">
    <property type="component" value="Unassembled WGS sequence"/>
</dbReference>
<sequence length="356" mass="40558">MGTPEDSSANSGGKSRRTEERVAVVERNSAENQPSQSVHVVWDDPIRRSEQEKLAHQLARANSPTQDVPDDFHEQAAQFSETDDDDEEPKLPVFQAHVQGKFAESDLLEIIQLTSNKLISENLTVDEVNAKFQEILQECMLVLTNKQTEEKDVCCLRPEINDFNFMVNTKQPENLESVLKVHHVKIDASTQTESTGIEFDFETLFCLIQTIQKSVSDMRKDVCEHILNTNRGFNEMKDIIHSVKVNSTTNSRGTDDKCDCLQENVQDLKQTLDQFNISVQKKFQSLGDILKANSIPSVLSKGYMNGSVEATSKRMSDDPVENDTLLETEQRSPIYKKKPIKASIDRTLRHKRRRRY</sequence>
<proteinExistence type="predicted"/>
<evidence type="ECO:0000256" key="1">
    <source>
        <dbReference type="SAM" id="MobiDB-lite"/>
    </source>
</evidence>
<dbReference type="EMBL" id="JAIWYP010000015">
    <property type="protein sequence ID" value="KAH3704207.1"/>
    <property type="molecule type" value="Genomic_DNA"/>
</dbReference>
<feature type="region of interest" description="Disordered" evidence="1">
    <location>
        <begin position="1"/>
        <end position="38"/>
    </location>
</feature>
<gene>
    <name evidence="2" type="ORF">DPMN_079263</name>
</gene>
<comment type="caution">
    <text evidence="2">The sequence shown here is derived from an EMBL/GenBank/DDBJ whole genome shotgun (WGS) entry which is preliminary data.</text>
</comment>
<dbReference type="AlphaFoldDB" id="A0A9D4BSU7"/>